<dbReference type="InterPro" id="IPR036116">
    <property type="entry name" value="FN3_sf"/>
</dbReference>
<keyword evidence="8 13" id="KW-0472">Membrane</keyword>
<accession>A0A3M6TKT4</accession>
<dbReference type="OrthoDB" id="5981886at2759"/>
<evidence type="ECO:0000256" key="11">
    <source>
        <dbReference type="ARBA" id="ARBA00023319"/>
    </source>
</evidence>
<dbReference type="FunFam" id="2.60.40.10:FF:000032">
    <property type="entry name" value="palladin isoform X1"/>
    <property type="match status" value="2"/>
</dbReference>
<evidence type="ECO:0000256" key="3">
    <source>
        <dbReference type="ARBA" id="ARBA00022692"/>
    </source>
</evidence>
<dbReference type="FunFam" id="2.60.40.10:FF:000005">
    <property type="entry name" value="Neuronal cell adhesion molecule"/>
    <property type="match status" value="1"/>
</dbReference>
<feature type="non-terminal residue" evidence="16">
    <location>
        <position position="1"/>
    </location>
</feature>
<keyword evidence="6" id="KW-0130">Cell adhesion</keyword>
<evidence type="ECO:0000256" key="13">
    <source>
        <dbReference type="SAM" id="Phobius"/>
    </source>
</evidence>
<dbReference type="FunFam" id="2.60.40.10:FF:000093">
    <property type="entry name" value="Down syndrome cell adhesion molecule, isoform B"/>
    <property type="match status" value="1"/>
</dbReference>
<feature type="domain" description="Fibronectin type-III" evidence="15">
    <location>
        <begin position="1379"/>
        <end position="1473"/>
    </location>
</feature>
<dbReference type="SMART" id="SM00060">
    <property type="entry name" value="FN3"/>
    <property type="match status" value="5"/>
</dbReference>
<dbReference type="InterPro" id="IPR003961">
    <property type="entry name" value="FN3_dom"/>
</dbReference>
<name>A0A3M6TKT4_POCDA</name>
<evidence type="ECO:0000256" key="2">
    <source>
        <dbReference type="ARBA" id="ARBA00022475"/>
    </source>
</evidence>
<evidence type="ECO:0000256" key="6">
    <source>
        <dbReference type="ARBA" id="ARBA00022889"/>
    </source>
</evidence>
<protein>
    <recommendedName>
        <fullName evidence="18">Protein-tyrosine-phosphatase</fullName>
    </recommendedName>
</protein>
<dbReference type="CDD" id="cd00063">
    <property type="entry name" value="FN3"/>
    <property type="match status" value="5"/>
</dbReference>
<feature type="compositionally biased region" description="Basic and acidic residues" evidence="12">
    <location>
        <begin position="1827"/>
        <end position="1855"/>
    </location>
</feature>
<feature type="domain" description="Fibronectin type-III" evidence="15">
    <location>
        <begin position="886"/>
        <end position="979"/>
    </location>
</feature>
<dbReference type="InterPro" id="IPR036179">
    <property type="entry name" value="Ig-like_dom_sf"/>
</dbReference>
<feature type="region of interest" description="Disordered" evidence="12">
    <location>
        <begin position="1749"/>
        <end position="1864"/>
    </location>
</feature>
<dbReference type="InterPro" id="IPR003598">
    <property type="entry name" value="Ig_sub2"/>
</dbReference>
<feature type="domain" description="Ig-like" evidence="14">
    <location>
        <begin position="308"/>
        <end position="389"/>
    </location>
</feature>
<keyword evidence="11" id="KW-0393">Immunoglobulin domain</keyword>
<dbReference type="InterPro" id="IPR013098">
    <property type="entry name" value="Ig_I-set"/>
</dbReference>
<evidence type="ECO:0000256" key="7">
    <source>
        <dbReference type="ARBA" id="ARBA00022989"/>
    </source>
</evidence>
<dbReference type="Gene3D" id="2.60.40.10">
    <property type="entry name" value="Immunoglobulins"/>
    <property type="match status" value="15"/>
</dbReference>
<feature type="domain" description="Ig-like" evidence="14">
    <location>
        <begin position="395"/>
        <end position="495"/>
    </location>
</feature>
<feature type="domain" description="Fibronectin type-III" evidence="15">
    <location>
        <begin position="1086"/>
        <end position="1186"/>
    </location>
</feature>
<keyword evidence="10" id="KW-0325">Glycoprotein</keyword>
<keyword evidence="17" id="KW-1185">Reference proteome</keyword>
<evidence type="ECO:0000256" key="5">
    <source>
        <dbReference type="ARBA" id="ARBA00022737"/>
    </source>
</evidence>
<feature type="domain" description="Ig-like" evidence="14">
    <location>
        <begin position="3"/>
        <end position="96"/>
    </location>
</feature>
<dbReference type="SUPFAM" id="SSF48726">
    <property type="entry name" value="Immunoglobulin"/>
    <property type="match status" value="9"/>
</dbReference>
<keyword evidence="5" id="KW-0677">Repeat</keyword>
<evidence type="ECO:0000313" key="16">
    <source>
        <dbReference type="EMBL" id="RMX42023.1"/>
    </source>
</evidence>
<evidence type="ECO:0000256" key="4">
    <source>
        <dbReference type="ARBA" id="ARBA00022729"/>
    </source>
</evidence>
<feature type="domain" description="Ig-like" evidence="14">
    <location>
        <begin position="498"/>
        <end position="584"/>
    </location>
</feature>
<dbReference type="PROSITE" id="PS50853">
    <property type="entry name" value="FN3"/>
    <property type="match status" value="5"/>
</dbReference>
<dbReference type="PANTHER" id="PTHR44170:SF54">
    <property type="entry name" value="FI24025P1"/>
    <property type="match status" value="1"/>
</dbReference>
<keyword evidence="9" id="KW-1015">Disulfide bond</keyword>
<dbReference type="InterPro" id="IPR013783">
    <property type="entry name" value="Ig-like_fold"/>
</dbReference>
<feature type="transmembrane region" description="Helical" evidence="13">
    <location>
        <begin position="1501"/>
        <end position="1525"/>
    </location>
</feature>
<feature type="domain" description="Ig-like" evidence="14">
    <location>
        <begin position="591"/>
        <end position="676"/>
    </location>
</feature>
<feature type="non-terminal residue" evidence="16">
    <location>
        <position position="1970"/>
    </location>
</feature>
<feature type="domain" description="Ig-like" evidence="14">
    <location>
        <begin position="784"/>
        <end position="879"/>
    </location>
</feature>
<comment type="subcellular location">
    <subcellularLocation>
        <location evidence="1">Cell membrane</location>
    </subcellularLocation>
</comment>
<dbReference type="PANTHER" id="PTHR44170">
    <property type="entry name" value="PROTEIN SIDEKICK"/>
    <property type="match status" value="1"/>
</dbReference>
<dbReference type="CDD" id="cd00096">
    <property type="entry name" value="Ig"/>
    <property type="match status" value="3"/>
</dbReference>
<feature type="compositionally biased region" description="Polar residues" evidence="12">
    <location>
        <begin position="1665"/>
        <end position="1678"/>
    </location>
</feature>
<keyword evidence="7 13" id="KW-1133">Transmembrane helix</keyword>
<dbReference type="InterPro" id="IPR013106">
    <property type="entry name" value="Ig_V-set"/>
</dbReference>
<evidence type="ECO:0008006" key="18">
    <source>
        <dbReference type="Google" id="ProtNLM"/>
    </source>
</evidence>
<dbReference type="SMART" id="SM00408">
    <property type="entry name" value="IGc2"/>
    <property type="match status" value="9"/>
</dbReference>
<dbReference type="PROSITE" id="PS50835">
    <property type="entry name" value="IG_LIKE"/>
    <property type="match status" value="9"/>
</dbReference>
<evidence type="ECO:0000259" key="15">
    <source>
        <dbReference type="PROSITE" id="PS50853"/>
    </source>
</evidence>
<dbReference type="Proteomes" id="UP000275408">
    <property type="component" value="Unassembled WGS sequence"/>
</dbReference>
<reference evidence="16 17" key="1">
    <citation type="journal article" date="2018" name="Sci. Rep.">
        <title>Comparative analysis of the Pocillopora damicornis genome highlights role of immune system in coral evolution.</title>
        <authorList>
            <person name="Cunning R."/>
            <person name="Bay R.A."/>
            <person name="Gillette P."/>
            <person name="Baker A.C."/>
            <person name="Traylor-Knowles N."/>
        </authorList>
    </citation>
    <scope>NUCLEOTIDE SEQUENCE [LARGE SCALE GENOMIC DNA]</scope>
    <source>
        <strain evidence="16">RSMAS</strain>
        <tissue evidence="16">Whole animal</tissue>
    </source>
</reference>
<evidence type="ECO:0000256" key="1">
    <source>
        <dbReference type="ARBA" id="ARBA00004236"/>
    </source>
</evidence>
<evidence type="ECO:0000256" key="9">
    <source>
        <dbReference type="ARBA" id="ARBA00023157"/>
    </source>
</evidence>
<dbReference type="GO" id="GO:0005886">
    <property type="term" value="C:plasma membrane"/>
    <property type="evidence" value="ECO:0007669"/>
    <property type="project" value="UniProtKB-SubCell"/>
</dbReference>
<dbReference type="InterPro" id="IPR007110">
    <property type="entry name" value="Ig-like_dom"/>
</dbReference>
<dbReference type="Pfam" id="PF07679">
    <property type="entry name" value="I-set"/>
    <property type="match status" value="5"/>
</dbReference>
<proteinExistence type="predicted"/>
<dbReference type="SUPFAM" id="SSF49265">
    <property type="entry name" value="Fibronectin type III"/>
    <property type="match status" value="3"/>
</dbReference>
<dbReference type="STRING" id="46731.A0A3M6TKT4"/>
<feature type="domain" description="Ig-like" evidence="14">
    <location>
        <begin position="1288"/>
        <end position="1377"/>
    </location>
</feature>
<comment type="caution">
    <text evidence="16">The sequence shown here is derived from an EMBL/GenBank/DDBJ whole genome shotgun (WGS) entry which is preliminary data.</text>
</comment>
<gene>
    <name evidence="16" type="ORF">pdam_00001282</name>
</gene>
<feature type="domain" description="Fibronectin type-III" evidence="15">
    <location>
        <begin position="981"/>
        <end position="1081"/>
    </location>
</feature>
<evidence type="ECO:0000259" key="14">
    <source>
        <dbReference type="PROSITE" id="PS50835"/>
    </source>
</evidence>
<keyword evidence="2" id="KW-1003">Cell membrane</keyword>
<feature type="compositionally biased region" description="Polar residues" evidence="12">
    <location>
        <begin position="1805"/>
        <end position="1817"/>
    </location>
</feature>
<keyword evidence="4" id="KW-0732">Signal</keyword>
<dbReference type="FunFam" id="2.60.40.10:FF:000028">
    <property type="entry name" value="Neuronal cell adhesion molecule"/>
    <property type="match status" value="1"/>
</dbReference>
<dbReference type="SMART" id="SM00406">
    <property type="entry name" value="IGv"/>
    <property type="match status" value="3"/>
</dbReference>
<evidence type="ECO:0000256" key="10">
    <source>
        <dbReference type="ARBA" id="ARBA00023180"/>
    </source>
</evidence>
<dbReference type="Pfam" id="PF13927">
    <property type="entry name" value="Ig_3"/>
    <property type="match status" value="3"/>
</dbReference>
<evidence type="ECO:0000313" key="17">
    <source>
        <dbReference type="Proteomes" id="UP000275408"/>
    </source>
</evidence>
<feature type="domain" description="Fibronectin type-III" evidence="15">
    <location>
        <begin position="1190"/>
        <end position="1286"/>
    </location>
</feature>
<evidence type="ECO:0000256" key="8">
    <source>
        <dbReference type="ARBA" id="ARBA00023136"/>
    </source>
</evidence>
<dbReference type="EMBL" id="RCHS01003423">
    <property type="protein sequence ID" value="RMX42023.1"/>
    <property type="molecule type" value="Genomic_DNA"/>
</dbReference>
<feature type="compositionally biased region" description="Polar residues" evidence="12">
    <location>
        <begin position="1593"/>
        <end position="1632"/>
    </location>
</feature>
<feature type="domain" description="Ig-like" evidence="14">
    <location>
        <begin position="685"/>
        <end position="780"/>
    </location>
</feature>
<dbReference type="Pfam" id="PF00041">
    <property type="entry name" value="fn3"/>
    <property type="match status" value="5"/>
</dbReference>
<feature type="compositionally biased region" description="Polar residues" evidence="12">
    <location>
        <begin position="1768"/>
        <end position="1784"/>
    </location>
</feature>
<sequence>EIPWALRFLEEPADTQFAHTRSAILNCKVEDRPKATITWQIARTGYPINKNITGVRHILPNGSLYFPAFAVDKFTASVHNTDYQCNATNSVGTLISRIAKLRAVITQPFKVYAQDNFVIRGNTAVMKSVIPEHVRDYVRVLSWHIKRDVITLGGKYSLMPSGDLIITNVDESEAKDKTYYYTAVNVLTGEKHYSNPAKIFLKDQQETPPRVLTKPFNITIQEGDTSKLQCVAEGFPIPAVEDYSWRKDGVVIQMGHRFSRFAGGSLKIKPTQFQDQGLYECTVKNSKGNNTLYVYLTVLVPLKYLVRPQRKVAPVLSSNTGTKMECDVTGQPKPNITWLQNGKIFPGDERITVEPKKLVFAVMYSKDVGVYQCIADNGLELVQSSAVLITGERNPSIRTSADRVVLNRGEKLHIWCKAFSQSRPVVTWYLDNVKLHEEDGYSMRQELEVGGTNGDEGTKSTLRADRLDVRRTGEYRCEACNTGNCTANVIEVFIDGTTNITSLPPVVNATVGHSLQLPCVAKGYPVPTVTWSKDGVRIPFDHLQSVSSDNTFHISKVQKEDAGRYKCTAVNRNNIGDEGFVDVTVFELPNPKVAFLHEWLEGQSGTLSCSSIIHDGSLNLRWQKDGKDVVAVADTISINYLINLGMSFLQLKRLTAADSGEYKCVASNIAGTASVSQEMVVYVPPSIPQQNPITQQILKTYTTYLTCVTSGTPPPRIDWYKFESVGGKFVPVQMENPRFRKMLNGTLVIRDVRGDDDGTYSCAAYNAVFDDRPSSQVRLIVHVPATVVTAPANTAAKVSDDVKITCVAVGNLPIQLAWFNGSRKMRNNSRVTIKSSVEKEYYRVNGSLHIQKLLLQDTKQYSCIVTNEFGSDTKPFQITVQQEPSPPSMPVVKETEATSIYLTWSPGFDGNAPIIQYIVEFKLRTRGWDESKRRVARQSNGLQVDGLRPASEYELRVYAENKLGKSDASHYTTRKTLEAAPSQAPKLKNVTAVSSKEIYVAWEPPPVSSRNGVLRGYFVLYREDNKFYRGKNLTVRGGERRNYLIRNLKPYKIYIIEIQAFTRAGVSPRRKETKKVQTHEDVPSQPPQSVMIRVLSSQSMEVKWKEPPKNTINGQLRGHRVYYYSTKNPKQVFDRTVTRPNGLNGQWNVTLTRLHKFTTYKIQVAAFTRIGTGIKSLPRTGTTLEDIPGPPSNVQAIPVFKQTIRVLWDPPLEPNGIIREYRLYYRKSIADFLLTDPTEHVLSGNMTSKYLPQLESETEYSFWVKASTSIGVGGNSTVVRQMTQESIPANIFYDNLPVTLATRSTSAILECEAYGYPKPSVMWYSSGRELTDTTKYRLLTNGSLEIISVREADAGDYECTASNKLGIKTVIRKLKVKTTPSPPKVIEFKILINSTALNITWRGWNDGNSLVTMFILEYKAKSEKWEAQFISNINYYLLYNVDFNKVYYFRISALNAVGQGTPSAVRKVVFRDGNTLIVTLEEAGNTEVPTNKRTKFYRNPVFFGVLIGVGALIVVVIVCLLLVGFRGGRIELDKFHDWRKYWKGKIFREQLPVDQEDYDQRQVESCKPNSCYCSLHISLKVIILPTENKRSNPEQSEGSPASNGNMADSSSSLDPMRSTHGSEISLPTNTLRNHFAQETIMEEDYPPPPPPYHSGTPGQAPPNEGSFSDTSSEGNFNNPVYHRPILHDTDSAARARRFADASDHGMYPTFFTTQRSLNGTPGIGVLGFRGHADGGSELDTTSISRTVESNIDLRHSAGASRLSKSKSRGQSQELVHPVYSQSPASGAPRSRDSGLGPSRNELRRTSLNSKRSSSQVTPVLRPMPTPQRRESGSSKELSPYHRGYDRTLGSRDPRAYDSASSEYSSSRDELISALEFGKRHNLDQYYGIPTLETTSVSSTTTNSSDQDGICKFTASPRPLGDGCYAPTPVHAPPFHSRSKSRGNENYIYVLDPRRRGAERSTAAQPNGSMV</sequence>
<keyword evidence="3 13" id="KW-0812">Transmembrane</keyword>
<feature type="domain" description="Ig-like" evidence="14">
    <location>
        <begin position="209"/>
        <end position="297"/>
    </location>
</feature>
<feature type="region of interest" description="Disordered" evidence="12">
    <location>
        <begin position="1588"/>
        <end position="1680"/>
    </location>
</feature>
<dbReference type="SMART" id="SM00409">
    <property type="entry name" value="IG"/>
    <property type="match status" value="9"/>
</dbReference>
<dbReference type="GO" id="GO:0098609">
    <property type="term" value="P:cell-cell adhesion"/>
    <property type="evidence" value="ECO:0007669"/>
    <property type="project" value="TreeGrafter"/>
</dbReference>
<organism evidence="16 17">
    <name type="scientific">Pocillopora damicornis</name>
    <name type="common">Cauliflower coral</name>
    <name type="synonym">Millepora damicornis</name>
    <dbReference type="NCBI Taxonomy" id="46731"/>
    <lineage>
        <taxon>Eukaryota</taxon>
        <taxon>Metazoa</taxon>
        <taxon>Cnidaria</taxon>
        <taxon>Anthozoa</taxon>
        <taxon>Hexacorallia</taxon>
        <taxon>Scleractinia</taxon>
        <taxon>Astrocoeniina</taxon>
        <taxon>Pocilloporidae</taxon>
        <taxon>Pocillopora</taxon>
    </lineage>
</organism>
<evidence type="ECO:0000256" key="12">
    <source>
        <dbReference type="SAM" id="MobiDB-lite"/>
    </source>
</evidence>
<dbReference type="InterPro" id="IPR003599">
    <property type="entry name" value="Ig_sub"/>
</dbReference>